<sequence length="156" mass="16927">MKRSHIAIGLLLATMPFAASLAGTAYPVDDSGSRVLGGEVRMRWDDARGDRHRPPTVSGSVAVQVRLDVTEWQGRQGRIFMTLPPQPAGRVDASWTTRGVLLPGALRDGGRTLVYAGPIRGPAIEDTQQLVIQADGGRLTRPEQLQFAFEIELESP</sequence>
<evidence type="ECO:0000313" key="2">
    <source>
        <dbReference type="EMBL" id="MFC0676341.1"/>
    </source>
</evidence>
<comment type="caution">
    <text evidence="2">The sequence shown here is derived from an EMBL/GenBank/DDBJ whole genome shotgun (WGS) entry which is preliminary data.</text>
</comment>
<name>A0ABV6RH72_9GAMM</name>
<dbReference type="EMBL" id="JBHLTG010000001">
    <property type="protein sequence ID" value="MFC0676341.1"/>
    <property type="molecule type" value="Genomic_DNA"/>
</dbReference>
<feature type="signal peptide" evidence="1">
    <location>
        <begin position="1"/>
        <end position="18"/>
    </location>
</feature>
<feature type="chain" id="PRO_5047263248" evidence="1">
    <location>
        <begin position="19"/>
        <end position="156"/>
    </location>
</feature>
<reference evidence="2 3" key="1">
    <citation type="submission" date="2024-09" db="EMBL/GenBank/DDBJ databases">
        <authorList>
            <person name="Sun Q."/>
            <person name="Mori K."/>
        </authorList>
    </citation>
    <scope>NUCLEOTIDE SEQUENCE [LARGE SCALE GENOMIC DNA]</scope>
    <source>
        <strain evidence="2 3">KCTC 23076</strain>
    </source>
</reference>
<keyword evidence="1" id="KW-0732">Signal</keyword>
<keyword evidence="3" id="KW-1185">Reference proteome</keyword>
<accession>A0ABV6RH72</accession>
<organism evidence="2 3">
    <name type="scientific">Lysobacter korlensis</name>
    <dbReference type="NCBI Taxonomy" id="553636"/>
    <lineage>
        <taxon>Bacteria</taxon>
        <taxon>Pseudomonadati</taxon>
        <taxon>Pseudomonadota</taxon>
        <taxon>Gammaproteobacteria</taxon>
        <taxon>Lysobacterales</taxon>
        <taxon>Lysobacteraceae</taxon>
        <taxon>Lysobacter</taxon>
    </lineage>
</organism>
<protein>
    <submittedName>
        <fullName evidence="2">Uncharacterized protein</fullName>
    </submittedName>
</protein>
<evidence type="ECO:0000313" key="3">
    <source>
        <dbReference type="Proteomes" id="UP001589896"/>
    </source>
</evidence>
<dbReference type="RefSeq" id="WP_386663944.1">
    <property type="nucleotide sequence ID" value="NZ_JBHLTG010000001.1"/>
</dbReference>
<gene>
    <name evidence="2" type="ORF">ACFFGH_00570</name>
</gene>
<evidence type="ECO:0000256" key="1">
    <source>
        <dbReference type="SAM" id="SignalP"/>
    </source>
</evidence>
<proteinExistence type="predicted"/>
<dbReference type="Proteomes" id="UP001589896">
    <property type="component" value="Unassembled WGS sequence"/>
</dbReference>